<gene>
    <name evidence="1" type="ORF">HMPREF0634_0389</name>
</gene>
<dbReference type="OrthoDB" id="1744836at2"/>
<dbReference type="RefSeq" id="WP_007788056.1">
    <property type="nucleotide sequence ID" value="NZ_ADGQ01000004.1"/>
</dbReference>
<evidence type="ECO:0000313" key="1">
    <source>
        <dbReference type="EMBL" id="EFM65338.1"/>
    </source>
</evidence>
<feature type="non-terminal residue" evidence="1">
    <location>
        <position position="1"/>
    </location>
</feature>
<reference evidence="1 2" key="1">
    <citation type="submission" date="2010-08" db="EMBL/GenBank/DDBJ databases">
        <authorList>
            <person name="Harkins D.M."/>
            <person name="Madupu R."/>
            <person name="Durkin A.S."/>
            <person name="Torralba M."/>
            <person name="Methe B."/>
            <person name="Sutton G.G."/>
            <person name="Nelson K.E."/>
        </authorList>
    </citation>
    <scope>NUCLEOTIDE SEQUENCE [LARGE SCALE GENOMIC DNA]</scope>
    <source>
        <strain evidence="1 2">DSM 17678</strain>
    </source>
</reference>
<protein>
    <submittedName>
        <fullName evidence="1">Putative cell wall binding repeat 2</fullName>
    </submittedName>
</protein>
<name>E0E137_9FIRM</name>
<dbReference type="Proteomes" id="UP000003244">
    <property type="component" value="Unassembled WGS sequence"/>
</dbReference>
<dbReference type="InterPro" id="IPR007253">
    <property type="entry name" value="Cell_wall-bd_2"/>
</dbReference>
<dbReference type="STRING" id="596315.HMPREF0634_0389"/>
<evidence type="ECO:0000313" key="2">
    <source>
        <dbReference type="Proteomes" id="UP000003244"/>
    </source>
</evidence>
<dbReference type="eggNOG" id="COG2247">
    <property type="taxonomic scope" value="Bacteria"/>
</dbReference>
<dbReference type="AlphaFoldDB" id="E0E137"/>
<dbReference type="PANTHER" id="PTHR30032:SF8">
    <property type="entry name" value="GERMINATION-SPECIFIC N-ACETYLMURAMOYL-L-ALANINE AMIDASE"/>
    <property type="match status" value="1"/>
</dbReference>
<keyword evidence="2" id="KW-1185">Reference proteome</keyword>
<accession>E0E137</accession>
<dbReference type="GeneID" id="84799875"/>
<dbReference type="Pfam" id="PF04122">
    <property type="entry name" value="CW_binding_2"/>
    <property type="match status" value="1"/>
</dbReference>
<dbReference type="EMBL" id="ADGQ01000004">
    <property type="protein sequence ID" value="EFM65338.1"/>
    <property type="molecule type" value="Genomic_DNA"/>
</dbReference>
<proteinExistence type="predicted"/>
<dbReference type="Gene3D" id="3.40.50.12090">
    <property type="match status" value="1"/>
</dbReference>
<organism evidence="1 2">
    <name type="scientific">Peptostreptococcus stomatis DSM 17678</name>
    <dbReference type="NCBI Taxonomy" id="596315"/>
    <lineage>
        <taxon>Bacteria</taxon>
        <taxon>Bacillati</taxon>
        <taxon>Bacillota</taxon>
        <taxon>Clostridia</taxon>
        <taxon>Peptostreptococcales</taxon>
        <taxon>Peptostreptococcaceae</taxon>
        <taxon>Peptostreptococcus</taxon>
    </lineage>
</organism>
<dbReference type="InterPro" id="IPR051922">
    <property type="entry name" value="Bact_Sporulation_Assoc"/>
</dbReference>
<sequence length="144" mass="15711">YPILLVKKNLVPDQVVRAIKDLDIKKTYIAGGTNTISKSTEAKLPGVLERMAGKDRYETSVAIAKSKFRDSKEAFIASGEEFADALVISPVSGKYNRPTLLASRNKKTNAVVKKYIGESYLTSITAIGGEKYLPNSIMLDLVGK</sequence>
<comment type="caution">
    <text evidence="1">The sequence shown here is derived from an EMBL/GenBank/DDBJ whole genome shotgun (WGS) entry which is preliminary data.</text>
</comment>
<dbReference type="PANTHER" id="PTHR30032">
    <property type="entry name" value="N-ACETYLMURAMOYL-L-ALANINE AMIDASE-RELATED"/>
    <property type="match status" value="1"/>
</dbReference>